<proteinExistence type="predicted"/>
<dbReference type="InterPro" id="IPR036047">
    <property type="entry name" value="F-box-like_dom_sf"/>
</dbReference>
<dbReference type="PROSITE" id="PS50181">
    <property type="entry name" value="FBOX"/>
    <property type="match status" value="1"/>
</dbReference>
<dbReference type="PANTHER" id="PTHR42057">
    <property type="entry name" value="F-BOX DOMAIN PROTEIN (AFU_ORTHOLOGUE AFUA_4G00200)"/>
    <property type="match status" value="1"/>
</dbReference>
<dbReference type="PANTHER" id="PTHR42057:SF2">
    <property type="entry name" value="F-BOX DOMAIN PROTEIN (AFU_ORTHOLOGUE AFUA_4G00200)-RELATED"/>
    <property type="match status" value="1"/>
</dbReference>
<organism evidence="2">
    <name type="scientific">Aspergillus flavus</name>
    <dbReference type="NCBI Taxonomy" id="5059"/>
    <lineage>
        <taxon>Eukaryota</taxon>
        <taxon>Fungi</taxon>
        <taxon>Dikarya</taxon>
        <taxon>Ascomycota</taxon>
        <taxon>Pezizomycotina</taxon>
        <taxon>Eurotiomycetes</taxon>
        <taxon>Eurotiomycetidae</taxon>
        <taxon>Eurotiales</taxon>
        <taxon>Aspergillaceae</taxon>
        <taxon>Aspergillus</taxon>
        <taxon>Aspergillus subgen. Circumdati</taxon>
    </lineage>
</organism>
<dbReference type="CDD" id="cd09917">
    <property type="entry name" value="F-box_SF"/>
    <property type="match status" value="1"/>
</dbReference>
<evidence type="ECO:0000259" key="1">
    <source>
        <dbReference type="PROSITE" id="PS50181"/>
    </source>
</evidence>
<dbReference type="VEuPathDB" id="FungiDB:AFLA_009802"/>
<accession>A0A5N6H967</accession>
<dbReference type="VEuPathDB" id="FungiDB:F9C07_2260064"/>
<dbReference type="Proteomes" id="UP000325434">
    <property type="component" value="Unassembled WGS sequence"/>
</dbReference>
<protein>
    <recommendedName>
        <fullName evidence="1">F-box domain-containing protein</fullName>
    </recommendedName>
</protein>
<dbReference type="InterPro" id="IPR001810">
    <property type="entry name" value="F-box_dom"/>
</dbReference>
<dbReference type="SUPFAM" id="SSF81383">
    <property type="entry name" value="F-box domain"/>
    <property type="match status" value="1"/>
</dbReference>
<dbReference type="SMART" id="SM00256">
    <property type="entry name" value="FBOX"/>
    <property type="match status" value="1"/>
</dbReference>
<name>A0A5N6H967_ASPFL</name>
<reference evidence="2" key="1">
    <citation type="submission" date="2019-04" db="EMBL/GenBank/DDBJ databases">
        <title>Friends and foes A comparative genomics study of 23 Aspergillus species from section Flavi.</title>
        <authorList>
            <consortium name="DOE Joint Genome Institute"/>
            <person name="Kjaerbolling I."/>
            <person name="Vesth T."/>
            <person name="Frisvad J.C."/>
            <person name="Nybo J.L."/>
            <person name="Theobald S."/>
            <person name="Kildgaard S."/>
            <person name="Isbrandt T."/>
            <person name="Kuo A."/>
            <person name="Sato A."/>
            <person name="Lyhne E.K."/>
            <person name="Kogle M.E."/>
            <person name="Wiebenga A."/>
            <person name="Kun R.S."/>
            <person name="Lubbers R.J."/>
            <person name="Makela M.R."/>
            <person name="Barry K."/>
            <person name="Chovatia M."/>
            <person name="Clum A."/>
            <person name="Daum C."/>
            <person name="Haridas S."/>
            <person name="He G."/>
            <person name="LaButti K."/>
            <person name="Lipzen A."/>
            <person name="Mondo S."/>
            <person name="Riley R."/>
            <person name="Salamov A."/>
            <person name="Simmons B.A."/>
            <person name="Magnuson J.K."/>
            <person name="Henrissat B."/>
            <person name="Mortensen U.H."/>
            <person name="Larsen T.O."/>
            <person name="Devries R.P."/>
            <person name="Grigoriev I.V."/>
            <person name="Machida M."/>
            <person name="Baker S.E."/>
            <person name="Andersen M.R."/>
        </authorList>
    </citation>
    <scope>NUCLEOTIDE SEQUENCE [LARGE SCALE GENOMIC DNA]</scope>
    <source>
        <strain evidence="2">CBS 121.62</strain>
    </source>
</reference>
<dbReference type="AlphaFoldDB" id="A0A5N6H967"/>
<gene>
    <name evidence="2" type="ORF">BDV35DRAFT_376935</name>
</gene>
<dbReference type="Pfam" id="PF12937">
    <property type="entry name" value="F-box-like"/>
    <property type="match status" value="1"/>
</dbReference>
<sequence>MQSLTSLPTEILHKIIRFAEPESLKTLRQVCRSLGEIGKERLFESITVYAKEESCDKFTDFLENEDRDCLHLVTKVYLDLSAFEYDGYRVYNHGIWEGPREKTFRRFVRLFPRLKELPRLRSIVLGFYPESPGGVDGVLDVPYTLGIRSAAIKEFLSAITTLPQVPQELAFRELLNVNESNQDEVEKIEKVLQNLRSLRLNITNPHNWGDARNYLTQLYLDDCTILWAVAPSNKERTYLGEDSYTTHPNLVGRGYATYDTRWHHYFQSFHELRHLRHFRYGRSEYWRGNTIPFERETEIIIGMHEESYLTFSDSYAQELSYDYGAWLRIKWEEGGPLPWIEEDQTSLEERLAKIGQRYVIDEATEHQIALARELRRPRAAVTPIDE</sequence>
<evidence type="ECO:0000313" key="2">
    <source>
        <dbReference type="EMBL" id="KAB8251091.1"/>
    </source>
</evidence>
<dbReference type="EMBL" id="ML734561">
    <property type="protein sequence ID" value="KAB8251091.1"/>
    <property type="molecule type" value="Genomic_DNA"/>
</dbReference>
<feature type="domain" description="F-box" evidence="1">
    <location>
        <begin position="1"/>
        <end position="46"/>
    </location>
</feature>